<dbReference type="Pfam" id="PF18678">
    <property type="entry name" value="AOC_like"/>
    <property type="match status" value="1"/>
</dbReference>
<dbReference type="KEGG" id="nah:F5544_36185"/>
<dbReference type="InterPro" id="IPR044859">
    <property type="entry name" value="Allene_oxi_cyc_Dirigent"/>
</dbReference>
<evidence type="ECO:0000313" key="2">
    <source>
        <dbReference type="EMBL" id="QIS15066.1"/>
    </source>
</evidence>
<dbReference type="EMBL" id="CP046172">
    <property type="protein sequence ID" value="QIS15066.1"/>
    <property type="molecule type" value="Genomic_DNA"/>
</dbReference>
<proteinExistence type="predicted"/>
<gene>
    <name evidence="2" type="ORF">F5544_36185</name>
</gene>
<dbReference type="GO" id="GO:0017000">
    <property type="term" value="P:antibiotic biosynthetic process"/>
    <property type="evidence" value="ECO:0007669"/>
    <property type="project" value="InterPro"/>
</dbReference>
<dbReference type="Proteomes" id="UP000503540">
    <property type="component" value="Chromosome"/>
</dbReference>
<reference evidence="2 3" key="1">
    <citation type="journal article" date="2019" name="ACS Chem. Biol.">
        <title>Identification and Mobilization of a Cryptic Antibiotic Biosynthesis Gene Locus from a Human-Pathogenic Nocardia Isolate.</title>
        <authorList>
            <person name="Herisse M."/>
            <person name="Ishida K."/>
            <person name="Porter J.L."/>
            <person name="Howden B."/>
            <person name="Hertweck C."/>
            <person name="Stinear T.P."/>
            <person name="Pidot S.J."/>
        </authorList>
    </citation>
    <scope>NUCLEOTIDE SEQUENCE [LARGE SCALE GENOMIC DNA]</scope>
    <source>
        <strain evidence="2 3">AUSMDU00012717</strain>
    </source>
</reference>
<feature type="domain" description="Allene oxide cyclase barrel-like" evidence="1">
    <location>
        <begin position="42"/>
        <end position="158"/>
    </location>
</feature>
<dbReference type="InterPro" id="IPR041013">
    <property type="entry name" value="AOC-like"/>
</dbReference>
<sequence>MTLSKRVAIGGMAAACCVVLGICSLLVVGAPRVSANPKPATLTLEVKNDQVARHDFGNPGLDVGDMDVFSDILSVDGNVVGHDGGACFFTNIAPDSPTAYCELTIQLAQGQIFARGLTPHTLAPMVIAITGGTGDYSDARGEITVTGVASPAEKYVVKFS</sequence>
<dbReference type="RefSeq" id="WP_167477379.1">
    <property type="nucleotide sequence ID" value="NZ_CP046172.1"/>
</dbReference>
<accession>A0A6G9YPX1</accession>
<name>A0A6G9YPX1_9NOCA</name>
<dbReference type="AlphaFoldDB" id="A0A6G9YPX1"/>
<protein>
    <recommendedName>
        <fullName evidence="1">Allene oxide cyclase barrel-like domain-containing protein</fullName>
    </recommendedName>
</protein>
<organism evidence="2 3">
    <name type="scientific">Nocardia arthritidis</name>
    <dbReference type="NCBI Taxonomy" id="228602"/>
    <lineage>
        <taxon>Bacteria</taxon>
        <taxon>Bacillati</taxon>
        <taxon>Actinomycetota</taxon>
        <taxon>Actinomycetes</taxon>
        <taxon>Mycobacteriales</taxon>
        <taxon>Nocardiaceae</taxon>
        <taxon>Nocardia</taxon>
    </lineage>
</organism>
<keyword evidence="3" id="KW-1185">Reference proteome</keyword>
<evidence type="ECO:0000259" key="1">
    <source>
        <dbReference type="Pfam" id="PF18678"/>
    </source>
</evidence>
<evidence type="ECO:0000313" key="3">
    <source>
        <dbReference type="Proteomes" id="UP000503540"/>
    </source>
</evidence>
<dbReference type="Gene3D" id="2.40.480.10">
    <property type="entry name" value="Allene oxide cyclase-like"/>
    <property type="match status" value="1"/>
</dbReference>
<dbReference type="GO" id="GO:0016853">
    <property type="term" value="F:isomerase activity"/>
    <property type="evidence" value="ECO:0007669"/>
    <property type="project" value="InterPro"/>
</dbReference>